<accession>A0A0F9WUF9</accession>
<evidence type="ECO:0000256" key="2">
    <source>
        <dbReference type="ARBA" id="ARBA00008017"/>
    </source>
</evidence>
<dbReference type="VEuPathDB" id="MicrosporidiaDB:G9O61_00g016880"/>
<comment type="subcellular location">
    <subcellularLocation>
        <location evidence="1">Membrane</location>
        <topology evidence="1">Multi-pass membrane protein</topology>
    </subcellularLocation>
</comment>
<dbReference type="Proteomes" id="UP000034350">
    <property type="component" value="Unassembled WGS sequence"/>
</dbReference>
<dbReference type="GO" id="GO:0008381">
    <property type="term" value="F:mechanosensitive monoatomic ion channel activity"/>
    <property type="evidence" value="ECO:0007669"/>
    <property type="project" value="TreeGrafter"/>
</dbReference>
<evidence type="ECO:0000256" key="6">
    <source>
        <dbReference type="SAM" id="Phobius"/>
    </source>
</evidence>
<comment type="similarity">
    <text evidence="2">Belongs to the MscS (TC 1.A.23) family.</text>
</comment>
<evidence type="ECO:0000256" key="3">
    <source>
        <dbReference type="ARBA" id="ARBA00022692"/>
    </source>
</evidence>
<gene>
    <name evidence="8" type="ORF">AAJ76_300020748</name>
</gene>
<dbReference type="GO" id="GO:0005886">
    <property type="term" value="C:plasma membrane"/>
    <property type="evidence" value="ECO:0007669"/>
    <property type="project" value="TreeGrafter"/>
</dbReference>
<evidence type="ECO:0000256" key="4">
    <source>
        <dbReference type="ARBA" id="ARBA00022989"/>
    </source>
</evidence>
<keyword evidence="9" id="KW-1185">Reference proteome</keyword>
<keyword evidence="5 6" id="KW-0472">Membrane</keyword>
<dbReference type="InterPro" id="IPR016688">
    <property type="entry name" value="MscS-like_plants/fungi"/>
</dbReference>
<dbReference type="VEuPathDB" id="MicrosporidiaDB:NCER_102149"/>
<protein>
    <submittedName>
        <fullName evidence="8">Small-conductance mechanosensitive channel protein</fullName>
    </submittedName>
</protein>
<dbReference type="VEuPathDB" id="MicrosporidiaDB:AAJ76_300020748"/>
<organism evidence="8 9">
    <name type="scientific">Vairimorpha ceranae</name>
    <dbReference type="NCBI Taxonomy" id="40302"/>
    <lineage>
        <taxon>Eukaryota</taxon>
        <taxon>Fungi</taxon>
        <taxon>Fungi incertae sedis</taxon>
        <taxon>Microsporidia</taxon>
        <taxon>Nosematidae</taxon>
        <taxon>Vairimorpha</taxon>
    </lineage>
</organism>
<keyword evidence="3 6" id="KW-0812">Transmembrane</keyword>
<dbReference type="GeneID" id="36320001"/>
<dbReference type="Pfam" id="PF00924">
    <property type="entry name" value="MS_channel_2nd"/>
    <property type="match status" value="1"/>
</dbReference>
<sequence length="332" mass="38841">MCIVELKMFFSHYRERIEINEENIQIIEMLNRSTGLKMFPNLQTWGHYVFKTISPNDDILTFEKCESVFGTSYTNGIFGLFDANNDLTITAGEFVTGYYGVIREKYFLNQALLQKNNLFYKLNIIVSIMCLPFAVFVGISFLGFAKYFANLFSIISGIILSLSFVFSSVVGDIFRSLIFIFIVRPFEAGDYVKINDKIFIVEELGLLYSSFLIDSLLTYVQNSQLMSKHIVNYRVSEIEEKIYKFKFNIKSFKEKAEMLNRKIKKILKSDTQVYTGKYLINNYIILNDDIMTVEIVIYFKIRYQYIKGLLKNEDDFLLTLHDIFRDLDLKVC</sequence>
<evidence type="ECO:0000313" key="8">
    <source>
        <dbReference type="EMBL" id="KKO76393.1"/>
    </source>
</evidence>
<feature type="transmembrane region" description="Helical" evidence="6">
    <location>
        <begin position="122"/>
        <end position="145"/>
    </location>
</feature>
<evidence type="ECO:0000259" key="7">
    <source>
        <dbReference type="Pfam" id="PF00924"/>
    </source>
</evidence>
<dbReference type="GO" id="GO:0006820">
    <property type="term" value="P:monoatomic anion transport"/>
    <property type="evidence" value="ECO:0007669"/>
    <property type="project" value="TreeGrafter"/>
</dbReference>
<keyword evidence="4 6" id="KW-1133">Transmembrane helix</keyword>
<dbReference type="InterPro" id="IPR023408">
    <property type="entry name" value="MscS_beta-dom_sf"/>
</dbReference>
<comment type="caution">
    <text evidence="8">The sequence shown here is derived from an EMBL/GenBank/DDBJ whole genome shotgun (WGS) entry which is preliminary data.</text>
</comment>
<dbReference type="InterPro" id="IPR006685">
    <property type="entry name" value="MscS_channel_2nd"/>
</dbReference>
<dbReference type="OrthoDB" id="544685at2759"/>
<name>A0A0F9WUF9_9MICR</name>
<dbReference type="PANTHER" id="PTHR31618">
    <property type="entry name" value="MECHANOSENSITIVE ION CHANNEL PROTEIN 5"/>
    <property type="match status" value="1"/>
</dbReference>
<dbReference type="AlphaFoldDB" id="A0A0F9WUF9"/>
<dbReference type="PANTHER" id="PTHR31618:SF1">
    <property type="entry name" value="EF-HAND DOMAIN-CONTAINING PROTEIN"/>
    <property type="match status" value="1"/>
</dbReference>
<dbReference type="EMBL" id="JPQZ01000003">
    <property type="protein sequence ID" value="KKO76393.1"/>
    <property type="molecule type" value="Genomic_DNA"/>
</dbReference>
<dbReference type="SUPFAM" id="SSF50182">
    <property type="entry name" value="Sm-like ribonucleoproteins"/>
    <property type="match status" value="1"/>
</dbReference>
<feature type="transmembrane region" description="Helical" evidence="6">
    <location>
        <begin position="151"/>
        <end position="174"/>
    </location>
</feature>
<reference evidence="8 9" key="1">
    <citation type="journal article" date="2015" name="Environ. Microbiol.">
        <title>Genome analyses suggest the presence of polyploidy and recent human-driven expansions in eight global populations of the honeybee pathogen Nosema ceranae.</title>
        <authorList>
            <person name="Pelin A."/>
            <person name="Selman M."/>
            <person name="Aris-Brosou S."/>
            <person name="Farinelli L."/>
            <person name="Corradi N."/>
        </authorList>
    </citation>
    <scope>NUCLEOTIDE SEQUENCE [LARGE SCALE GENOMIC DNA]</scope>
    <source>
        <strain evidence="8 9">PA08 1199</strain>
    </source>
</reference>
<dbReference type="RefSeq" id="XP_024332135.1">
    <property type="nucleotide sequence ID" value="XM_024475070.1"/>
</dbReference>
<proteinExistence type="inferred from homology"/>
<evidence type="ECO:0000313" key="9">
    <source>
        <dbReference type="Proteomes" id="UP000034350"/>
    </source>
</evidence>
<dbReference type="InterPro" id="IPR010920">
    <property type="entry name" value="LSM_dom_sf"/>
</dbReference>
<evidence type="ECO:0000256" key="1">
    <source>
        <dbReference type="ARBA" id="ARBA00004141"/>
    </source>
</evidence>
<dbReference type="Gene3D" id="2.30.30.60">
    <property type="match status" value="1"/>
</dbReference>
<evidence type="ECO:0000256" key="5">
    <source>
        <dbReference type="ARBA" id="ARBA00023136"/>
    </source>
</evidence>
<feature type="domain" description="Mechanosensitive ion channel MscS" evidence="7">
    <location>
        <begin position="170"/>
        <end position="234"/>
    </location>
</feature>